<dbReference type="AlphaFoldDB" id="A0A1Y0HJJ4"/>
<proteinExistence type="predicted"/>
<accession>A0A1Y0HJJ4</accession>
<protein>
    <recommendedName>
        <fullName evidence="3">GDP-L-fucose synthase</fullName>
    </recommendedName>
</protein>
<sequence length="255" mass="29106">MKILSILGAGWLGLELAHTLKDDYAIKLAARNEEVQQMHMDLGFESYVLTENMYDNLDALLSCEYLFINYPPSKFNDYLHFIKRLSQHPFFSTIEKIFFVSSTSIYPKAPSVYNENSEISSSSNPLYYEAEKSLHGKAHVVFRCAGLMGVGRLAAKYYSNKPVTDGKSRVNHVHRIDVIRAVIFAIDHNLGGIFNLCAPLHPTKEELYRYQCEQCQLVPPFFIDSAESKQRIIEGCKLEDLGFEYLHKNPMGFMG</sequence>
<dbReference type="SUPFAM" id="SSF51735">
    <property type="entry name" value="NAD(P)-binding Rossmann-fold domains"/>
    <property type="match status" value="1"/>
</dbReference>
<evidence type="ECO:0008006" key="3">
    <source>
        <dbReference type="Google" id="ProtNLM"/>
    </source>
</evidence>
<dbReference type="Gene3D" id="3.40.50.720">
    <property type="entry name" value="NAD(P)-binding Rossmann-like Domain"/>
    <property type="match status" value="1"/>
</dbReference>
<dbReference type="InterPro" id="IPR036291">
    <property type="entry name" value="NAD(P)-bd_dom_sf"/>
</dbReference>
<evidence type="ECO:0000313" key="1">
    <source>
        <dbReference type="EMBL" id="ARU48130.1"/>
    </source>
</evidence>
<dbReference type="EMBL" id="CP021416">
    <property type="protein sequence ID" value="ARU48130.1"/>
    <property type="molecule type" value="Genomic_DNA"/>
</dbReference>
<gene>
    <name evidence="1" type="ORF">Sdiek1_0964</name>
</gene>
<organism evidence="1 2">
    <name type="scientific">Sulfurospirillum diekertiae</name>
    <dbReference type="NCBI Taxonomy" id="1854492"/>
    <lineage>
        <taxon>Bacteria</taxon>
        <taxon>Pseudomonadati</taxon>
        <taxon>Campylobacterota</taxon>
        <taxon>Epsilonproteobacteria</taxon>
        <taxon>Campylobacterales</taxon>
        <taxon>Sulfurospirillaceae</taxon>
        <taxon>Sulfurospirillum</taxon>
    </lineage>
</organism>
<dbReference type="OrthoDB" id="751203at2"/>
<keyword evidence="2" id="KW-1185">Reference proteome</keyword>
<dbReference type="KEGG" id="suls:Sdiek1_0964"/>
<name>A0A1Y0HJJ4_9BACT</name>
<evidence type="ECO:0000313" key="2">
    <source>
        <dbReference type="Proteomes" id="UP000196005"/>
    </source>
</evidence>
<dbReference type="Proteomes" id="UP000196005">
    <property type="component" value="Chromosome"/>
</dbReference>
<reference evidence="2" key="1">
    <citation type="submission" date="2017-05" db="EMBL/GenBank/DDBJ databases">
        <title>Dechlorination kinetics govern the competition between two new strains of the genus Sulfurospirillum.</title>
        <authorList>
            <person name="Buttet G.F."/>
            <person name="Murray A.M."/>
            <person name="Goris T."/>
            <person name="Burion M."/>
            <person name="Lin B."/>
            <person name="Rolle M."/>
            <person name="Maillard J."/>
        </authorList>
    </citation>
    <scope>NUCLEOTIDE SEQUENCE [LARGE SCALE GENOMIC DNA]</scope>
    <source>
        <strain evidence="2">SL2-1</strain>
    </source>
</reference>
<dbReference type="RefSeq" id="WP_087438132.1">
    <property type="nucleotide sequence ID" value="NZ_CP021416.1"/>
</dbReference>